<keyword evidence="1" id="KW-0472">Membrane</keyword>
<dbReference type="Pfam" id="PF21537">
    <property type="entry name" value="DUF1980_C"/>
    <property type="match status" value="1"/>
</dbReference>
<accession>A0A1G9Q5I2</accession>
<protein>
    <submittedName>
        <fullName evidence="3">TIGR03943 family protein</fullName>
    </submittedName>
</protein>
<dbReference type="OrthoDB" id="9770408at2"/>
<keyword evidence="1" id="KW-1133">Transmembrane helix</keyword>
<dbReference type="EMBL" id="FNHB01000002">
    <property type="protein sequence ID" value="SDM06304.1"/>
    <property type="molecule type" value="Genomic_DNA"/>
</dbReference>
<evidence type="ECO:0000313" key="3">
    <source>
        <dbReference type="EMBL" id="SDM06304.1"/>
    </source>
</evidence>
<keyword evidence="4" id="KW-1185">Reference proteome</keyword>
<feature type="transmembrane region" description="Helical" evidence="1">
    <location>
        <begin position="73"/>
        <end position="95"/>
    </location>
</feature>
<feature type="transmembrane region" description="Helical" evidence="1">
    <location>
        <begin position="44"/>
        <end position="61"/>
    </location>
</feature>
<feature type="domain" description="DUF1980" evidence="2">
    <location>
        <begin position="104"/>
        <end position="174"/>
    </location>
</feature>
<dbReference type="InterPro" id="IPR052955">
    <property type="entry name" value="UPF0703_membrane_permease"/>
</dbReference>
<dbReference type="InterPro" id="IPR048447">
    <property type="entry name" value="DUF1980_C"/>
</dbReference>
<evidence type="ECO:0000313" key="4">
    <source>
        <dbReference type="Proteomes" id="UP000214880"/>
    </source>
</evidence>
<dbReference type="Proteomes" id="UP000214880">
    <property type="component" value="Unassembled WGS sequence"/>
</dbReference>
<organism evidence="3 4">
    <name type="scientific">Dendrosporobacter quercicolus</name>
    <dbReference type="NCBI Taxonomy" id="146817"/>
    <lineage>
        <taxon>Bacteria</taxon>
        <taxon>Bacillati</taxon>
        <taxon>Bacillota</taxon>
        <taxon>Negativicutes</taxon>
        <taxon>Selenomonadales</taxon>
        <taxon>Sporomusaceae</taxon>
        <taxon>Dendrosporobacter</taxon>
    </lineage>
</organism>
<sequence>MSGRRPGAGAHLSAAFAHLFYRVITKGDLLQLIHPQFTYNAKLGWLIFVLLVIVQTIRLVDDMATPGCNAQKHVFAGCFYYIFIGALAICFLIPAGENAPKRPAVVNINDTNHIRLITAIYEDTDRFIDSEVSLKGFVFRPDGLQANQFMVVRFEIFCCAADAMPSGLIVEAPDSLAV</sequence>
<dbReference type="PANTHER" id="PTHR40047">
    <property type="entry name" value="UPF0703 PROTEIN YCGQ"/>
    <property type="match status" value="1"/>
</dbReference>
<evidence type="ECO:0000256" key="1">
    <source>
        <dbReference type="SAM" id="Phobius"/>
    </source>
</evidence>
<name>A0A1G9Q5I2_9FIRM</name>
<proteinExistence type="predicted"/>
<dbReference type="AlphaFoldDB" id="A0A1G9Q5I2"/>
<gene>
    <name evidence="3" type="ORF">SAMN04488502_10252</name>
</gene>
<dbReference type="PANTHER" id="PTHR40047:SF1">
    <property type="entry name" value="UPF0703 PROTEIN YCGQ"/>
    <property type="match status" value="1"/>
</dbReference>
<evidence type="ECO:0000259" key="2">
    <source>
        <dbReference type="Pfam" id="PF21537"/>
    </source>
</evidence>
<dbReference type="RefSeq" id="WP_092070104.1">
    <property type="nucleotide sequence ID" value="NZ_FNHB01000002.1"/>
</dbReference>
<dbReference type="STRING" id="146817.SAMN04488502_10252"/>
<reference evidence="3 4" key="1">
    <citation type="submission" date="2016-10" db="EMBL/GenBank/DDBJ databases">
        <authorList>
            <person name="de Groot N.N."/>
        </authorList>
    </citation>
    <scope>NUCLEOTIDE SEQUENCE [LARGE SCALE GENOMIC DNA]</scope>
    <source>
        <strain evidence="3 4">DSM 1736</strain>
    </source>
</reference>
<keyword evidence="1" id="KW-0812">Transmembrane</keyword>